<sequence length="81" mass="9046">MDLEKFFREDHAFFKAIVGDFKAKIGLRGKSEERHIGTYGLEFNKQALLCCGVVNRNYAQAVAADPPGTYTCKCTQCVLPD</sequence>
<gene>
    <name evidence="1" type="ORF">KIN20_019593</name>
</gene>
<dbReference type="AlphaFoldDB" id="A0AAD5MPR1"/>
<protein>
    <submittedName>
        <fullName evidence="1">Uncharacterized protein</fullName>
    </submittedName>
</protein>
<reference evidence="1" key="1">
    <citation type="submission" date="2021-06" db="EMBL/GenBank/DDBJ databases">
        <title>Parelaphostrongylus tenuis whole genome reference sequence.</title>
        <authorList>
            <person name="Garwood T.J."/>
            <person name="Larsen P.A."/>
            <person name="Fountain-Jones N.M."/>
            <person name="Garbe J.R."/>
            <person name="Macchietto M.G."/>
            <person name="Kania S.A."/>
            <person name="Gerhold R.W."/>
            <person name="Richards J.E."/>
            <person name="Wolf T.M."/>
        </authorList>
    </citation>
    <scope>NUCLEOTIDE SEQUENCE</scope>
    <source>
        <strain evidence="1">MNPRO001-30</strain>
        <tissue evidence="1">Meninges</tissue>
    </source>
</reference>
<evidence type="ECO:0000313" key="2">
    <source>
        <dbReference type="Proteomes" id="UP001196413"/>
    </source>
</evidence>
<dbReference type="EMBL" id="JAHQIW010003912">
    <property type="protein sequence ID" value="KAJ1360578.1"/>
    <property type="molecule type" value="Genomic_DNA"/>
</dbReference>
<dbReference type="Proteomes" id="UP001196413">
    <property type="component" value="Unassembled WGS sequence"/>
</dbReference>
<proteinExistence type="predicted"/>
<keyword evidence="2" id="KW-1185">Reference proteome</keyword>
<accession>A0AAD5MPR1</accession>
<name>A0AAD5MPR1_PARTN</name>
<comment type="caution">
    <text evidence="1">The sequence shown here is derived from an EMBL/GenBank/DDBJ whole genome shotgun (WGS) entry which is preliminary data.</text>
</comment>
<evidence type="ECO:0000313" key="1">
    <source>
        <dbReference type="EMBL" id="KAJ1360578.1"/>
    </source>
</evidence>
<organism evidence="1 2">
    <name type="scientific">Parelaphostrongylus tenuis</name>
    <name type="common">Meningeal worm</name>
    <dbReference type="NCBI Taxonomy" id="148309"/>
    <lineage>
        <taxon>Eukaryota</taxon>
        <taxon>Metazoa</taxon>
        <taxon>Ecdysozoa</taxon>
        <taxon>Nematoda</taxon>
        <taxon>Chromadorea</taxon>
        <taxon>Rhabditida</taxon>
        <taxon>Rhabditina</taxon>
        <taxon>Rhabditomorpha</taxon>
        <taxon>Strongyloidea</taxon>
        <taxon>Metastrongylidae</taxon>
        <taxon>Parelaphostrongylus</taxon>
    </lineage>
</organism>